<accession>A0A4R0K9D1</accession>
<evidence type="ECO:0000256" key="1">
    <source>
        <dbReference type="SAM" id="SignalP"/>
    </source>
</evidence>
<dbReference type="Gene3D" id="3.75.10.10">
    <property type="entry name" value="L-arginine/glycine Amidinotransferase, Chain A"/>
    <property type="match status" value="1"/>
</dbReference>
<reference evidence="3 4" key="1">
    <citation type="submission" date="2019-02" db="EMBL/GenBank/DDBJ databases">
        <title>Kribbella capetownensis sp. nov. and Kribbella speibonae sp. nov., isolated from soil.</title>
        <authorList>
            <person name="Curtis S.M."/>
            <person name="Norton I."/>
            <person name="Everest G.J."/>
            <person name="Meyers P.R."/>
        </authorList>
    </citation>
    <scope>NUCLEOTIDE SEQUENCE [LARGE SCALE GENOMIC DNA]</scope>
    <source>
        <strain evidence="3 4">NRRL B-24813</strain>
    </source>
</reference>
<dbReference type="OrthoDB" id="249764at2"/>
<feature type="domain" description="Protein-arginine deiminase C-terminal" evidence="2">
    <location>
        <begin position="198"/>
        <end position="599"/>
    </location>
</feature>
<gene>
    <name evidence="3" type="ORF">E0H73_37975</name>
</gene>
<dbReference type="SUPFAM" id="SSF55909">
    <property type="entry name" value="Pentein"/>
    <property type="match status" value="1"/>
</dbReference>
<dbReference type="AlphaFoldDB" id="A0A4R0K9D1"/>
<feature type="signal peptide" evidence="1">
    <location>
        <begin position="1"/>
        <end position="30"/>
    </location>
</feature>
<evidence type="ECO:0000313" key="3">
    <source>
        <dbReference type="EMBL" id="TCC54558.1"/>
    </source>
</evidence>
<dbReference type="Pfam" id="PF03068">
    <property type="entry name" value="PAD"/>
    <property type="match status" value="1"/>
</dbReference>
<dbReference type="PANTHER" id="PTHR10837:SF8">
    <property type="entry name" value="PROTEIN-ARGININE DEIMINASE"/>
    <property type="match status" value="1"/>
</dbReference>
<feature type="chain" id="PRO_5020265582" evidence="1">
    <location>
        <begin position="31"/>
        <end position="614"/>
    </location>
</feature>
<evidence type="ECO:0000259" key="2">
    <source>
        <dbReference type="Pfam" id="PF03068"/>
    </source>
</evidence>
<dbReference type="InterPro" id="IPR004303">
    <property type="entry name" value="PAD"/>
</dbReference>
<dbReference type="SUPFAM" id="SSF110083">
    <property type="entry name" value="Peptidylarginine deiminase Pad4, middle domain"/>
    <property type="match status" value="1"/>
</dbReference>
<organism evidence="3 4">
    <name type="scientific">Kribbella pittospori</name>
    <dbReference type="NCBI Taxonomy" id="722689"/>
    <lineage>
        <taxon>Bacteria</taxon>
        <taxon>Bacillati</taxon>
        <taxon>Actinomycetota</taxon>
        <taxon>Actinomycetes</taxon>
        <taxon>Propionibacteriales</taxon>
        <taxon>Kribbellaceae</taxon>
        <taxon>Kribbella</taxon>
    </lineage>
</organism>
<dbReference type="GO" id="GO:0004668">
    <property type="term" value="F:protein-arginine deiminase activity"/>
    <property type="evidence" value="ECO:0007669"/>
    <property type="project" value="InterPro"/>
</dbReference>
<dbReference type="EMBL" id="SJKB01000018">
    <property type="protein sequence ID" value="TCC54558.1"/>
    <property type="molecule type" value="Genomic_DNA"/>
</dbReference>
<dbReference type="Proteomes" id="UP000291144">
    <property type="component" value="Unassembled WGS sequence"/>
</dbReference>
<evidence type="ECO:0000313" key="4">
    <source>
        <dbReference type="Proteomes" id="UP000291144"/>
    </source>
</evidence>
<dbReference type="InterPro" id="IPR036556">
    <property type="entry name" value="PAD_central_sf"/>
</dbReference>
<dbReference type="PANTHER" id="PTHR10837">
    <property type="entry name" value="PEPTIDYLARGININE DEIMINASE"/>
    <property type="match status" value="1"/>
</dbReference>
<keyword evidence="4" id="KW-1185">Reference proteome</keyword>
<keyword evidence="1" id="KW-0732">Signal</keyword>
<dbReference type="GO" id="GO:0005509">
    <property type="term" value="F:calcium ion binding"/>
    <property type="evidence" value="ECO:0007669"/>
    <property type="project" value="InterPro"/>
</dbReference>
<name>A0A4R0K9D1_9ACTN</name>
<dbReference type="InterPro" id="IPR013530">
    <property type="entry name" value="PAD_C"/>
</dbReference>
<proteinExistence type="predicted"/>
<comment type="caution">
    <text evidence="3">The sequence shown here is derived from an EMBL/GenBank/DDBJ whole genome shotgun (WGS) entry which is preliminary data.</text>
</comment>
<sequence length="614" mass="66049">MRIKKELSMRRWTAGLAAATLLATATPVMAAWGAPPGAQLTADVNRDGLLTRADDAGEETWTDTRGAIFLPNLDDDQRRCTVDPADLEKPGRAVDEKLAACNDGADDRINGARDAADLAPLRVDAQRNLSGAATASITIAPAGKARVFANGRATNTLTAAELRRGVRLALEGRDIVRDPARWDGKITVTLTVTDRDRTSTDTVRMRVAPLMFQNDLQPAETVLAGQPTDGPGWWDGNLPYPDGVPGEWQPFATSLRKATASTAAQLRFVEGTPKGWKDMWLQDTFEPATASMPAVGGPHTIRILIRSGNVWEVGGVDTPRPAGRLLYRDLRGPDVGIVQELSKTASPGLDDLLNTGGNLESLPPYDGYPHGRIVYGSGERHPDPGFITMVTSQGYQPPVVIDTSWLIVGHADETTHVVRANNERGWTLAVADPRLAVKLLRDVQRQGGGGQRLFADTNSPSKPTVDQVLSTGLADNEAAAEHIDEQLKILLKATGLRADELVRLPVMFERVPGFGLLRAMTPGLVNGLSLTDRQFAAPDPHGPKLGGRDVFRHATEQALGQNGVRVRWVEDFFWAHLGGGEVHCSTNALRDTSRATPWWVNGSGAGAVPGNGTR</sequence>
<protein>
    <submittedName>
        <fullName evidence="3">Protein-arginine deiminase</fullName>
    </submittedName>
</protein>
<dbReference type="GO" id="GO:0005737">
    <property type="term" value="C:cytoplasm"/>
    <property type="evidence" value="ECO:0007669"/>
    <property type="project" value="InterPro"/>
</dbReference>